<dbReference type="PANTHER" id="PTHR11803">
    <property type="entry name" value="2-IMINOBUTANOATE/2-IMINOPROPANOATE DEAMINASE RIDA"/>
    <property type="match status" value="1"/>
</dbReference>
<dbReference type="InterPro" id="IPR019897">
    <property type="entry name" value="RidA_CS"/>
</dbReference>
<reference evidence="7 8" key="2">
    <citation type="journal article" date="2019" name="Nat. Med.">
        <title>A library of human gut bacterial isolates paired with longitudinal multiomics data enables mechanistic microbiome research.</title>
        <authorList>
            <person name="Poyet M."/>
            <person name="Groussin M."/>
            <person name="Gibbons S.M."/>
            <person name="Avila-Pacheco J."/>
            <person name="Jiang X."/>
            <person name="Kearney S.M."/>
            <person name="Perrotta A.R."/>
            <person name="Berdy B."/>
            <person name="Zhao S."/>
            <person name="Lieberman T.D."/>
            <person name="Swanson P.K."/>
            <person name="Smith M."/>
            <person name="Roesemann S."/>
            <person name="Alexander J.E."/>
            <person name="Rich S.A."/>
            <person name="Livny J."/>
            <person name="Vlamakis H."/>
            <person name="Clish C."/>
            <person name="Bullock K."/>
            <person name="Deik A."/>
            <person name="Scott J."/>
            <person name="Pierce K.A."/>
            <person name="Xavier R.J."/>
            <person name="Alm E.J."/>
        </authorList>
    </citation>
    <scope>NUCLEOTIDE SEQUENCE [LARGE SCALE GENOMIC DNA]</scope>
    <source>
        <strain evidence="4 8">BIOML-A16</strain>
        <strain evidence="3 7">BIOML-A29</strain>
    </source>
</reference>
<dbReference type="GeneID" id="49201951"/>
<protein>
    <submittedName>
        <fullName evidence="2">Reactive intermediate/imine deaminase</fullName>
    </submittedName>
    <submittedName>
        <fullName evidence="5">RidA family protein</fullName>
    </submittedName>
</protein>
<evidence type="ECO:0000256" key="1">
    <source>
        <dbReference type="ARBA" id="ARBA00010552"/>
    </source>
</evidence>
<evidence type="ECO:0000313" key="8">
    <source>
        <dbReference type="Proteomes" id="UP000448908"/>
    </source>
</evidence>
<accession>A0A355VKZ9</accession>
<dbReference type="InterPro" id="IPR006056">
    <property type="entry name" value="RidA"/>
</dbReference>
<evidence type="ECO:0000313" key="2">
    <source>
        <dbReference type="EMBL" id="GKH71690.1"/>
    </source>
</evidence>
<dbReference type="Proteomes" id="UP000286260">
    <property type="component" value="Unassembled WGS sequence"/>
</dbReference>
<dbReference type="SUPFAM" id="SSF55298">
    <property type="entry name" value="YjgF-like"/>
    <property type="match status" value="1"/>
</dbReference>
<dbReference type="PANTHER" id="PTHR11803:SF59">
    <property type="entry name" value="ENDORIBONUCLEASE"/>
    <property type="match status" value="1"/>
</dbReference>
<organism evidence="5 6">
    <name type="scientific">Parabacteroides merdae</name>
    <dbReference type="NCBI Taxonomy" id="46503"/>
    <lineage>
        <taxon>Bacteria</taxon>
        <taxon>Pseudomonadati</taxon>
        <taxon>Bacteroidota</taxon>
        <taxon>Bacteroidia</taxon>
        <taxon>Bacteroidales</taxon>
        <taxon>Tannerellaceae</taxon>
        <taxon>Parabacteroides</taxon>
    </lineage>
</organism>
<evidence type="ECO:0000313" key="5">
    <source>
        <dbReference type="EMBL" id="RHC80067.1"/>
    </source>
</evidence>
<dbReference type="EMBL" id="BQNZ01000001">
    <property type="protein sequence ID" value="GKH71690.1"/>
    <property type="molecule type" value="Genomic_DNA"/>
</dbReference>
<gene>
    <name evidence="2" type="ORF">CE91St3_15530</name>
    <name evidence="5" type="ORF">DW828_17710</name>
    <name evidence="3" type="ORF">GMD82_07270</name>
    <name evidence="4" type="ORF">GMD92_05315</name>
</gene>
<reference evidence="2" key="3">
    <citation type="submission" date="2022-01" db="EMBL/GenBank/DDBJ databases">
        <title>Novel bile acid biosynthetic pathways are enriched in the microbiome of centenarians.</title>
        <authorList>
            <person name="Sato Y."/>
            <person name="Atarashi K."/>
            <person name="Plichta R.D."/>
            <person name="Arai Y."/>
            <person name="Sasajima S."/>
            <person name="Kearney M.S."/>
            <person name="Suda W."/>
            <person name="Takeshita K."/>
            <person name="Sasaki T."/>
            <person name="Okamoto S."/>
            <person name="Skelly N.A."/>
            <person name="Okamura Y."/>
            <person name="Vlamakis H."/>
            <person name="Li Y."/>
            <person name="Tanoue T."/>
            <person name="Takei H."/>
            <person name="Nittono H."/>
            <person name="Narushima S."/>
            <person name="Irie J."/>
            <person name="Itoh H."/>
            <person name="Moriya K."/>
            <person name="Sugiura Y."/>
            <person name="Suematsu M."/>
            <person name="Moritoki N."/>
            <person name="Shibata S."/>
            <person name="Littman R.D."/>
            <person name="Fischbach A.M."/>
            <person name="Uwamino Y."/>
            <person name="Inoue T."/>
            <person name="Honda A."/>
            <person name="Hattori M."/>
            <person name="Murai T."/>
            <person name="Xavier J.R."/>
            <person name="Hirose N."/>
            <person name="Honda K."/>
        </authorList>
    </citation>
    <scope>NUCLEOTIDE SEQUENCE</scope>
    <source>
        <strain evidence="2">CE91-St3</strain>
    </source>
</reference>
<name>A0A355VKZ9_9BACT</name>
<dbReference type="EMBL" id="WNCN01000008">
    <property type="protein sequence ID" value="MTU39285.1"/>
    <property type="molecule type" value="Genomic_DNA"/>
</dbReference>
<dbReference type="AlphaFoldDB" id="A0A355VKZ9"/>
<dbReference type="FunFam" id="3.30.1330.40:FF:000001">
    <property type="entry name" value="L-PSP family endoribonuclease"/>
    <property type="match status" value="1"/>
</dbReference>
<proteinExistence type="inferred from homology"/>
<dbReference type="Pfam" id="PF01042">
    <property type="entry name" value="Ribonuc_L-PSP"/>
    <property type="match status" value="1"/>
</dbReference>
<evidence type="ECO:0000313" key="7">
    <source>
        <dbReference type="Proteomes" id="UP000434916"/>
    </source>
</evidence>
<dbReference type="RefSeq" id="WP_005638101.1">
    <property type="nucleotide sequence ID" value="NZ_BAABYG010000001.1"/>
</dbReference>
<evidence type="ECO:0000313" key="3">
    <source>
        <dbReference type="EMBL" id="MTU39285.1"/>
    </source>
</evidence>
<dbReference type="GO" id="GO:0019239">
    <property type="term" value="F:deaminase activity"/>
    <property type="evidence" value="ECO:0007669"/>
    <property type="project" value="TreeGrafter"/>
</dbReference>
<dbReference type="GO" id="GO:0005829">
    <property type="term" value="C:cytosol"/>
    <property type="evidence" value="ECO:0007669"/>
    <property type="project" value="TreeGrafter"/>
</dbReference>
<dbReference type="InterPro" id="IPR006175">
    <property type="entry name" value="YjgF/YER057c/UK114"/>
</dbReference>
<dbReference type="Proteomes" id="UP001055114">
    <property type="component" value="Unassembled WGS sequence"/>
</dbReference>
<comment type="similarity">
    <text evidence="1">Belongs to the RutC family.</text>
</comment>
<dbReference type="PROSITE" id="PS01094">
    <property type="entry name" value="UPF0076"/>
    <property type="match status" value="1"/>
</dbReference>
<dbReference type="InterPro" id="IPR035959">
    <property type="entry name" value="RutC-like_sf"/>
</dbReference>
<sequence length="126" mass="13244">MKKVIATKNAPAAIGPYSQAVQVGNMLFASGQLGLDPATGNFAEGGVKEQTVQAFKNVHAILEEAGLSINDVVKTTVFLADMSDFAAMNEVYASQFEGTFPARSAVAVKTLPKNGLVEIEVIAVKE</sequence>
<evidence type="ECO:0000313" key="4">
    <source>
        <dbReference type="EMBL" id="MTU68498.1"/>
    </source>
</evidence>
<dbReference type="STRING" id="46503.ERS852463_00637"/>
<dbReference type="CDD" id="cd00448">
    <property type="entry name" value="YjgF_YER057c_UK114_family"/>
    <property type="match status" value="1"/>
</dbReference>
<evidence type="ECO:0000313" key="6">
    <source>
        <dbReference type="Proteomes" id="UP000286260"/>
    </source>
</evidence>
<dbReference type="OrthoDB" id="9803101at2"/>
<dbReference type="Gene3D" id="3.30.1330.40">
    <property type="entry name" value="RutC-like"/>
    <property type="match status" value="1"/>
</dbReference>
<dbReference type="NCBIfam" id="TIGR00004">
    <property type="entry name" value="Rid family detoxifying hydrolase"/>
    <property type="match status" value="1"/>
</dbReference>
<reference evidence="5 6" key="1">
    <citation type="submission" date="2018-08" db="EMBL/GenBank/DDBJ databases">
        <title>A genome reference for cultivated species of the human gut microbiota.</title>
        <authorList>
            <person name="Zou Y."/>
            <person name="Xue W."/>
            <person name="Luo G."/>
        </authorList>
    </citation>
    <scope>NUCLEOTIDE SEQUENCE [LARGE SCALE GENOMIC DNA]</scope>
    <source>
        <strain evidence="5 6">AM34-17</strain>
    </source>
</reference>
<dbReference type="Proteomes" id="UP000448908">
    <property type="component" value="Unassembled WGS sequence"/>
</dbReference>
<dbReference type="EMBL" id="WNDA01000006">
    <property type="protein sequence ID" value="MTU68498.1"/>
    <property type="molecule type" value="Genomic_DNA"/>
</dbReference>
<dbReference type="EMBL" id="QSII01000032">
    <property type="protein sequence ID" value="RHC80067.1"/>
    <property type="molecule type" value="Genomic_DNA"/>
</dbReference>
<comment type="caution">
    <text evidence="5">The sequence shown here is derived from an EMBL/GenBank/DDBJ whole genome shotgun (WGS) entry which is preliminary data.</text>
</comment>
<dbReference type="Proteomes" id="UP000434916">
    <property type="component" value="Unassembled WGS sequence"/>
</dbReference>
<keyword evidence="7" id="KW-1185">Reference proteome</keyword>